<accession>A0A1W6LQD2</accession>
<dbReference type="Proteomes" id="UP000193334">
    <property type="component" value="Chromosome"/>
</dbReference>
<evidence type="ECO:0000313" key="2">
    <source>
        <dbReference type="Proteomes" id="UP000193334"/>
    </source>
</evidence>
<reference evidence="2" key="1">
    <citation type="submission" date="2017-04" db="EMBL/GenBank/DDBJ databases">
        <title>Comparative genomics and description of representatives of a novel lineage of planctomycetes thriving in anoxic sediments.</title>
        <authorList>
            <person name="Spring S."/>
            <person name="Bunk B."/>
            <person name="Sproer C."/>
        </authorList>
    </citation>
    <scope>NUCLEOTIDE SEQUENCE [LARGE SCALE GENOMIC DNA]</scope>
    <source>
        <strain evidence="2">ST-PulAB-D4</strain>
    </source>
</reference>
<dbReference type="STRING" id="1941349.STSP1_02434"/>
<proteinExistence type="predicted"/>
<dbReference type="EMBL" id="CP021023">
    <property type="protein sequence ID" value="ARN58008.1"/>
    <property type="molecule type" value="Genomic_DNA"/>
</dbReference>
<name>A0A1W6LQD2_9BACT</name>
<dbReference type="AlphaFoldDB" id="A0A1W6LQD2"/>
<keyword evidence="2" id="KW-1185">Reference proteome</keyword>
<sequence length="54" mass="6106">MSSKKMCGLVKKDIVKKDIKKYTKLVSQPEFACKKCGLVCSDKDRLCKPAKLKD</sequence>
<gene>
    <name evidence="1" type="ORF">STSP1_02434</name>
</gene>
<evidence type="ECO:0000313" key="1">
    <source>
        <dbReference type="EMBL" id="ARN58008.1"/>
    </source>
</evidence>
<organism evidence="1 2">
    <name type="scientific">Sedimentisphaera salicampi</name>
    <dbReference type="NCBI Taxonomy" id="1941349"/>
    <lineage>
        <taxon>Bacteria</taxon>
        <taxon>Pseudomonadati</taxon>
        <taxon>Planctomycetota</taxon>
        <taxon>Phycisphaerae</taxon>
        <taxon>Sedimentisphaerales</taxon>
        <taxon>Sedimentisphaeraceae</taxon>
        <taxon>Sedimentisphaera</taxon>
    </lineage>
</organism>
<protein>
    <submittedName>
        <fullName evidence="1">Uncharacterized protein</fullName>
    </submittedName>
</protein>
<dbReference type="KEGG" id="pbp:STSP1_02434"/>
<dbReference type="RefSeq" id="WP_161491739.1">
    <property type="nucleotide sequence ID" value="NZ_CP021023.1"/>
</dbReference>